<dbReference type="CDD" id="cd03401">
    <property type="entry name" value="SPFH_prohibitin"/>
    <property type="match status" value="1"/>
</dbReference>
<keyword evidence="5" id="KW-0472">Membrane</keyword>
<dbReference type="SMART" id="SM00244">
    <property type="entry name" value="PHB"/>
    <property type="match status" value="1"/>
</dbReference>
<dbReference type="Pfam" id="PF01145">
    <property type="entry name" value="Band_7"/>
    <property type="match status" value="1"/>
</dbReference>
<dbReference type="InterPro" id="IPR001107">
    <property type="entry name" value="Band_7"/>
</dbReference>
<evidence type="ECO:0000256" key="1">
    <source>
        <dbReference type="ARBA" id="ARBA00004273"/>
    </source>
</evidence>
<proteinExistence type="inferred from homology"/>
<dbReference type="InterPro" id="IPR000163">
    <property type="entry name" value="Prohibitin"/>
</dbReference>
<evidence type="ECO:0000259" key="7">
    <source>
        <dbReference type="SMART" id="SM00244"/>
    </source>
</evidence>
<feature type="domain" description="Band 7" evidence="7">
    <location>
        <begin position="33"/>
        <end position="194"/>
    </location>
</feature>
<comment type="similarity">
    <text evidence="2 6">Belongs to the prohibitin family.</text>
</comment>
<dbReference type="Proteomes" id="UP000054560">
    <property type="component" value="Unassembled WGS sequence"/>
</dbReference>
<dbReference type="PRINTS" id="PR00679">
    <property type="entry name" value="PROHIBITIN"/>
</dbReference>
<protein>
    <recommendedName>
        <fullName evidence="6">Prohibitin</fullName>
    </recommendedName>
</protein>
<dbReference type="GO" id="GO:0005743">
    <property type="term" value="C:mitochondrial inner membrane"/>
    <property type="evidence" value="ECO:0007669"/>
    <property type="project" value="UniProtKB-SubCell"/>
</dbReference>
<dbReference type="PANTHER" id="PTHR23222">
    <property type="entry name" value="PROHIBITIN"/>
    <property type="match status" value="1"/>
</dbReference>
<evidence type="ECO:0000256" key="3">
    <source>
        <dbReference type="ARBA" id="ARBA00022792"/>
    </source>
</evidence>
<evidence type="ECO:0000313" key="9">
    <source>
        <dbReference type="Proteomes" id="UP000054560"/>
    </source>
</evidence>
<dbReference type="AlphaFoldDB" id="A0A0L0G971"/>
<reference evidence="8 9" key="1">
    <citation type="submission" date="2011-02" db="EMBL/GenBank/DDBJ databases">
        <title>The Genome Sequence of Sphaeroforma arctica JP610.</title>
        <authorList>
            <consortium name="The Broad Institute Genome Sequencing Platform"/>
            <person name="Russ C."/>
            <person name="Cuomo C."/>
            <person name="Young S.K."/>
            <person name="Zeng Q."/>
            <person name="Gargeya S."/>
            <person name="Alvarado L."/>
            <person name="Berlin A."/>
            <person name="Chapman S.B."/>
            <person name="Chen Z."/>
            <person name="Freedman E."/>
            <person name="Gellesch M."/>
            <person name="Goldberg J."/>
            <person name="Griggs A."/>
            <person name="Gujja S."/>
            <person name="Heilman E."/>
            <person name="Heiman D."/>
            <person name="Howarth C."/>
            <person name="Mehta T."/>
            <person name="Neiman D."/>
            <person name="Pearson M."/>
            <person name="Roberts A."/>
            <person name="Saif S."/>
            <person name="Shea T."/>
            <person name="Shenoy N."/>
            <person name="Sisk P."/>
            <person name="Stolte C."/>
            <person name="Sykes S."/>
            <person name="White J."/>
            <person name="Yandava C."/>
            <person name="Burger G."/>
            <person name="Gray M.W."/>
            <person name="Holland P.W.H."/>
            <person name="King N."/>
            <person name="Lang F.B.F."/>
            <person name="Roger A.J."/>
            <person name="Ruiz-Trillo I."/>
            <person name="Haas B."/>
            <person name="Nusbaum C."/>
            <person name="Birren B."/>
        </authorList>
    </citation>
    <scope>NUCLEOTIDE SEQUENCE [LARGE SCALE GENOMIC DNA]</scope>
    <source>
        <strain evidence="8 9">JP610</strain>
    </source>
</reference>
<dbReference type="Gene3D" id="3.30.479.30">
    <property type="entry name" value="Band 7 domain"/>
    <property type="match status" value="1"/>
</dbReference>
<dbReference type="GeneID" id="25902885"/>
<evidence type="ECO:0000256" key="6">
    <source>
        <dbReference type="RuleBase" id="RU366048"/>
    </source>
</evidence>
<dbReference type="PANTHER" id="PTHR23222:SF1">
    <property type="entry name" value="PROHIBITIN-2"/>
    <property type="match status" value="1"/>
</dbReference>
<dbReference type="InterPro" id="IPR036013">
    <property type="entry name" value="Band_7/SPFH_dom_sf"/>
</dbReference>
<keyword evidence="3 6" id="KW-0999">Mitochondrion inner membrane</keyword>
<evidence type="ECO:0000256" key="5">
    <source>
        <dbReference type="ARBA" id="ARBA00023136"/>
    </source>
</evidence>
<dbReference type="eggNOG" id="KOG3090">
    <property type="taxonomic scope" value="Eukaryota"/>
</dbReference>
<dbReference type="FunFam" id="3.30.479.30:FF:000001">
    <property type="entry name" value="Prohibitin 2"/>
    <property type="match status" value="1"/>
</dbReference>
<keyword evidence="4" id="KW-0496">Mitochondrion</keyword>
<dbReference type="SUPFAM" id="SSF117892">
    <property type="entry name" value="Band 7/SPFH domain"/>
    <property type="match status" value="1"/>
</dbReference>
<keyword evidence="9" id="KW-1185">Reference proteome</keyword>
<sequence>MAANFQAANVQRLSLGIKLLGGAALGAYGLSNSFYTVDGGHRAVLFNRIGGVGDQVYAEGMHFMVPWFQTPIIYEVRSRPRRIASPTGSKDLQTVNISLRVLYRPIVNELPSITREIGHDYDERVLPSICNEVLKSVVAQFNASQLITQRESVSKLIRSQLTARAKDFYMILDDVSITDLSFGSEYTAAVEAKQVAQQEAQRAQFTVENAKQERAQAIVKAEGVAKSAELIGQQVKENPGFLQLRKIDAAIKVAHTIANSANRVYLDSNSLLLNVESITLTDDQNKYEEGAGPVVVA</sequence>
<gene>
    <name evidence="8" type="ORF">SARC_02381</name>
</gene>
<name>A0A0L0G971_9EUKA</name>
<dbReference type="GO" id="GO:0007005">
    <property type="term" value="P:mitochondrion organization"/>
    <property type="evidence" value="ECO:0007669"/>
    <property type="project" value="TreeGrafter"/>
</dbReference>
<dbReference type="RefSeq" id="XP_014159333.1">
    <property type="nucleotide sequence ID" value="XM_014303858.1"/>
</dbReference>
<evidence type="ECO:0000313" key="8">
    <source>
        <dbReference type="EMBL" id="KNC85431.1"/>
    </source>
</evidence>
<organism evidence="8 9">
    <name type="scientific">Sphaeroforma arctica JP610</name>
    <dbReference type="NCBI Taxonomy" id="667725"/>
    <lineage>
        <taxon>Eukaryota</taxon>
        <taxon>Ichthyosporea</taxon>
        <taxon>Ichthyophonida</taxon>
        <taxon>Sphaeroforma</taxon>
    </lineage>
</organism>
<evidence type="ECO:0000256" key="4">
    <source>
        <dbReference type="ARBA" id="ARBA00023128"/>
    </source>
</evidence>
<comment type="subcellular location">
    <subcellularLocation>
        <location evidence="1 6">Mitochondrion inner membrane</location>
    </subcellularLocation>
</comment>
<dbReference type="STRING" id="667725.A0A0L0G971"/>
<dbReference type="OrthoDB" id="275637at2759"/>
<accession>A0A0L0G971</accession>
<evidence type="ECO:0000256" key="2">
    <source>
        <dbReference type="ARBA" id="ARBA00009658"/>
    </source>
</evidence>
<dbReference type="EMBL" id="KQ241702">
    <property type="protein sequence ID" value="KNC85431.1"/>
    <property type="molecule type" value="Genomic_DNA"/>
</dbReference>